<dbReference type="KEGG" id="hcz:G9Q37_01095"/>
<evidence type="ECO:0000256" key="5">
    <source>
        <dbReference type="SAM" id="MobiDB-lite"/>
    </source>
</evidence>
<evidence type="ECO:0000259" key="6">
    <source>
        <dbReference type="PROSITE" id="PS50111"/>
    </source>
</evidence>
<evidence type="ECO:0000256" key="3">
    <source>
        <dbReference type="ARBA" id="ARBA00029447"/>
    </source>
</evidence>
<dbReference type="GO" id="GO:0007165">
    <property type="term" value="P:signal transduction"/>
    <property type="evidence" value="ECO:0007669"/>
    <property type="project" value="UniProtKB-KW"/>
</dbReference>
<dbReference type="AlphaFoldDB" id="A0A6G8ICJ8"/>
<dbReference type="EMBL" id="CP049989">
    <property type="protein sequence ID" value="QIM50821.1"/>
    <property type="molecule type" value="Genomic_DNA"/>
</dbReference>
<dbReference type="InterPro" id="IPR003660">
    <property type="entry name" value="HAMP_dom"/>
</dbReference>
<dbReference type="FunFam" id="1.10.287.950:FF:000001">
    <property type="entry name" value="Methyl-accepting chemotaxis sensory transducer"/>
    <property type="match status" value="1"/>
</dbReference>
<evidence type="ECO:0000313" key="8">
    <source>
        <dbReference type="EMBL" id="QIM50821.1"/>
    </source>
</evidence>
<evidence type="ECO:0000256" key="1">
    <source>
        <dbReference type="ARBA" id="ARBA00004370"/>
    </source>
</evidence>
<keyword evidence="2" id="KW-0488">Methylation</keyword>
<dbReference type="Gene3D" id="1.10.287.950">
    <property type="entry name" value="Methyl-accepting chemotaxis protein"/>
    <property type="match status" value="1"/>
</dbReference>
<dbReference type="InterPro" id="IPR024478">
    <property type="entry name" value="HlyB_4HB_MCP"/>
</dbReference>
<dbReference type="Pfam" id="PF00015">
    <property type="entry name" value="MCPsignal"/>
    <property type="match status" value="1"/>
</dbReference>
<comment type="similarity">
    <text evidence="3">Belongs to the methyl-accepting chemotaxis (MCP) protein family.</text>
</comment>
<dbReference type="PANTHER" id="PTHR43531:SF14">
    <property type="entry name" value="METHYL-ACCEPTING CHEMOTAXIS PROTEIN I-RELATED"/>
    <property type="match status" value="1"/>
</dbReference>
<dbReference type="RefSeq" id="WP_166223310.1">
    <property type="nucleotide sequence ID" value="NZ_CP049989.1"/>
</dbReference>
<evidence type="ECO:0000259" key="7">
    <source>
        <dbReference type="PROSITE" id="PS50885"/>
    </source>
</evidence>
<keyword evidence="4" id="KW-0807">Transducer</keyword>
<feature type="domain" description="Methyl-accepting transducer" evidence="6">
    <location>
        <begin position="266"/>
        <end position="495"/>
    </location>
</feature>
<dbReference type="CDD" id="cd11386">
    <property type="entry name" value="MCP_signal"/>
    <property type="match status" value="1"/>
</dbReference>
<protein>
    <submittedName>
        <fullName evidence="8">Methyl-accepting chemotaxis protein</fullName>
    </submittedName>
</protein>
<evidence type="ECO:0000256" key="2">
    <source>
        <dbReference type="ARBA" id="ARBA00022481"/>
    </source>
</evidence>
<dbReference type="GO" id="GO:0004888">
    <property type="term" value="F:transmembrane signaling receptor activity"/>
    <property type="evidence" value="ECO:0007669"/>
    <property type="project" value="TreeGrafter"/>
</dbReference>
<dbReference type="SMART" id="SM00304">
    <property type="entry name" value="HAMP"/>
    <property type="match status" value="1"/>
</dbReference>
<gene>
    <name evidence="8" type="ORF">G9Q37_01095</name>
</gene>
<dbReference type="PANTHER" id="PTHR43531">
    <property type="entry name" value="PROTEIN ICFG"/>
    <property type="match status" value="1"/>
</dbReference>
<feature type="domain" description="HAMP" evidence="7">
    <location>
        <begin position="219"/>
        <end position="261"/>
    </location>
</feature>
<dbReference type="SUPFAM" id="SSF58104">
    <property type="entry name" value="Methyl-accepting chemotaxis protein (MCP) signaling domain"/>
    <property type="match status" value="1"/>
</dbReference>
<dbReference type="InterPro" id="IPR004089">
    <property type="entry name" value="MCPsignal_dom"/>
</dbReference>
<reference evidence="8 9" key="1">
    <citation type="submission" date="2020-03" db="EMBL/GenBank/DDBJ databases">
        <title>Hydrogenophaga sp. nov. isolated from cyanobacterial mat.</title>
        <authorList>
            <person name="Thorat V."/>
            <person name="Kirdat K."/>
            <person name="Tiwarekar B."/>
            <person name="Costa E.D."/>
            <person name="Yadav A."/>
        </authorList>
    </citation>
    <scope>NUCLEOTIDE SEQUENCE [LARGE SCALE GENOMIC DNA]</scope>
    <source>
        <strain evidence="8 9">BA0156</strain>
    </source>
</reference>
<feature type="region of interest" description="Disordered" evidence="5">
    <location>
        <begin position="280"/>
        <end position="304"/>
    </location>
</feature>
<dbReference type="Pfam" id="PF12729">
    <property type="entry name" value="4HB_MCP_1"/>
    <property type="match status" value="1"/>
</dbReference>
<evidence type="ECO:0000256" key="4">
    <source>
        <dbReference type="PROSITE-ProRule" id="PRU00284"/>
    </source>
</evidence>
<evidence type="ECO:0000313" key="9">
    <source>
        <dbReference type="Proteomes" id="UP000503162"/>
    </source>
</evidence>
<dbReference type="SMART" id="SM00283">
    <property type="entry name" value="MA"/>
    <property type="match status" value="1"/>
</dbReference>
<dbReference type="PROSITE" id="PS50885">
    <property type="entry name" value="HAMP"/>
    <property type="match status" value="1"/>
</dbReference>
<sequence>MPLNRKLLLINGILIALLVALSASVWFAMGKVAGDAARINNDNVPALLTIADMELNVTRTSLQLRHGILARDSQERDEALADISTKKVLLAKLLSQLVKDNAAPEDGESVQSLARLLDSFWQEGEANVALIQQGRKEEAFAYLVDRTIPARNALLKPLGEQKLRLSQELSANVEGVRSMATLDRNLVVGAALLITLALTGLAMFLMRITRELGADPHVLKAAADAVAHGDLTIDIPLRPGDTTSVMAALRAMVARLEESVRGVRQSAESVSLASGEIASGNSDLSARTESQASALEETSASTEQLRSAVRSTADNAALVNEAARTANALAGESGQTVAKVVTTMYGIEESSRRIQDIIGVIESIAFQTNILALNAAVEAARAGEQGRGFAVVASEVRSLAQRSATAANEIKQLIEASGERVQQGTDMVAQAQEVMQRMVASISEVSQLVESISLASREQSAGLDQVGQAVSQMDQSTQQNAAMVEQMAAAAANLSTQATGLLETVSTFQLRPNGIGQD</sequence>
<dbReference type="Proteomes" id="UP000503162">
    <property type="component" value="Chromosome"/>
</dbReference>
<dbReference type="PROSITE" id="PS50111">
    <property type="entry name" value="CHEMOTAXIS_TRANSDUC_2"/>
    <property type="match status" value="1"/>
</dbReference>
<dbReference type="GO" id="GO:0006935">
    <property type="term" value="P:chemotaxis"/>
    <property type="evidence" value="ECO:0007669"/>
    <property type="project" value="TreeGrafter"/>
</dbReference>
<dbReference type="InterPro" id="IPR051310">
    <property type="entry name" value="MCP_chemotaxis"/>
</dbReference>
<dbReference type="GO" id="GO:0005886">
    <property type="term" value="C:plasma membrane"/>
    <property type="evidence" value="ECO:0007669"/>
    <property type="project" value="TreeGrafter"/>
</dbReference>
<proteinExistence type="inferred from homology"/>
<comment type="subcellular location">
    <subcellularLocation>
        <location evidence="1">Membrane</location>
    </subcellularLocation>
</comment>
<accession>A0A6G8ICJ8</accession>
<organism evidence="8 9">
    <name type="scientific">Hydrogenophaga crocea</name>
    <dbReference type="NCBI Taxonomy" id="2716225"/>
    <lineage>
        <taxon>Bacteria</taxon>
        <taxon>Pseudomonadati</taxon>
        <taxon>Pseudomonadota</taxon>
        <taxon>Betaproteobacteria</taxon>
        <taxon>Burkholderiales</taxon>
        <taxon>Comamonadaceae</taxon>
        <taxon>Hydrogenophaga</taxon>
    </lineage>
</organism>
<name>A0A6G8ICJ8_9BURK</name>
<keyword evidence="9" id="KW-1185">Reference proteome</keyword>